<evidence type="ECO:0000313" key="3">
    <source>
        <dbReference type="EMBL" id="KAF6460603.1"/>
    </source>
</evidence>
<dbReference type="Proteomes" id="UP000550707">
    <property type="component" value="Unassembled WGS sequence"/>
</dbReference>
<feature type="compositionally biased region" description="Low complexity" evidence="1">
    <location>
        <begin position="112"/>
        <end position="125"/>
    </location>
</feature>
<evidence type="ECO:0000313" key="4">
    <source>
        <dbReference type="Proteomes" id="UP000550707"/>
    </source>
</evidence>
<feature type="compositionally biased region" description="Low complexity" evidence="1">
    <location>
        <begin position="148"/>
        <end position="164"/>
    </location>
</feature>
<dbReference type="AlphaFoldDB" id="A0A7J8GKK8"/>
<sequence>MEDEQLAEEDPLPMFPSVGQVSLTMEGRSRPDVSEATWGSGDPGLGQGGIPSPKLPSLYRPPILKRPGHSPTIPKQPSLGKKVRFVNCDLAHGADVQWARPDDLEPEEAEPRAPAQEAEPAVVQPREPDAGTDPEGCPVPETLPPPAAAAAAAPEPGPAWAASPDLAQAPPPLAEGPWLGPARVPASEEGLPVHLSSGPAPEQLAETACHRPAGKLVSPPFVDLLLLFFAIFAFWAAPWRDSAIYFFVLVFRGIFGSFTCSLLFFLLLCFLSP</sequence>
<keyword evidence="2" id="KW-1133">Transmembrane helix</keyword>
<feature type="region of interest" description="Disordered" evidence="1">
    <location>
        <begin position="24"/>
        <end position="81"/>
    </location>
</feature>
<reference evidence="3 4" key="1">
    <citation type="journal article" date="2020" name="Nature">
        <title>Six reference-quality genomes reveal evolution of bat adaptations.</title>
        <authorList>
            <person name="Jebb D."/>
            <person name="Huang Z."/>
            <person name="Pippel M."/>
            <person name="Hughes G.M."/>
            <person name="Lavrichenko K."/>
            <person name="Devanna P."/>
            <person name="Winkler S."/>
            <person name="Jermiin L.S."/>
            <person name="Skirmuntt E.C."/>
            <person name="Katzourakis A."/>
            <person name="Burkitt-Gray L."/>
            <person name="Ray D.A."/>
            <person name="Sullivan K.A.M."/>
            <person name="Roscito J.G."/>
            <person name="Kirilenko B.M."/>
            <person name="Davalos L.M."/>
            <person name="Corthals A.P."/>
            <person name="Power M.L."/>
            <person name="Jones G."/>
            <person name="Ransome R.D."/>
            <person name="Dechmann D.K.N."/>
            <person name="Locatelli A.G."/>
            <person name="Puechmaille S.J."/>
            <person name="Fedrigo O."/>
            <person name="Jarvis E.D."/>
            <person name="Hiller M."/>
            <person name="Vernes S.C."/>
            <person name="Myers E.W."/>
            <person name="Teeling E.C."/>
        </authorList>
    </citation>
    <scope>NUCLEOTIDE SEQUENCE [LARGE SCALE GENOMIC DNA]</scope>
    <source>
        <strain evidence="3">MMolMol1</strain>
        <tissue evidence="3">Muscle</tissue>
    </source>
</reference>
<dbReference type="EMBL" id="JACASF010000009">
    <property type="protein sequence ID" value="KAF6460603.1"/>
    <property type="molecule type" value="Genomic_DNA"/>
</dbReference>
<evidence type="ECO:0000256" key="1">
    <source>
        <dbReference type="SAM" id="MobiDB-lite"/>
    </source>
</evidence>
<protein>
    <submittedName>
        <fullName evidence="3">Uncharacterized protein</fullName>
    </submittedName>
</protein>
<name>A0A7J8GKK8_MOLMO</name>
<evidence type="ECO:0000256" key="2">
    <source>
        <dbReference type="SAM" id="Phobius"/>
    </source>
</evidence>
<feature type="transmembrane region" description="Helical" evidence="2">
    <location>
        <begin position="221"/>
        <end position="238"/>
    </location>
</feature>
<dbReference type="InParanoid" id="A0A7J8GKK8"/>
<keyword evidence="2" id="KW-0472">Membrane</keyword>
<feature type="region of interest" description="Disordered" evidence="1">
    <location>
        <begin position="94"/>
        <end position="181"/>
    </location>
</feature>
<gene>
    <name evidence="3" type="ORF">HJG59_011512</name>
</gene>
<keyword evidence="4" id="KW-1185">Reference proteome</keyword>
<feature type="transmembrane region" description="Helical" evidence="2">
    <location>
        <begin position="244"/>
        <end position="271"/>
    </location>
</feature>
<accession>A0A7J8GKK8</accession>
<proteinExistence type="predicted"/>
<comment type="caution">
    <text evidence="3">The sequence shown here is derived from an EMBL/GenBank/DDBJ whole genome shotgun (WGS) entry which is preliminary data.</text>
</comment>
<organism evidence="3 4">
    <name type="scientific">Molossus molossus</name>
    <name type="common">Pallas' mastiff bat</name>
    <name type="synonym">Vespertilio molossus</name>
    <dbReference type="NCBI Taxonomy" id="27622"/>
    <lineage>
        <taxon>Eukaryota</taxon>
        <taxon>Metazoa</taxon>
        <taxon>Chordata</taxon>
        <taxon>Craniata</taxon>
        <taxon>Vertebrata</taxon>
        <taxon>Euteleostomi</taxon>
        <taxon>Mammalia</taxon>
        <taxon>Eutheria</taxon>
        <taxon>Laurasiatheria</taxon>
        <taxon>Chiroptera</taxon>
        <taxon>Yangochiroptera</taxon>
        <taxon>Molossidae</taxon>
        <taxon>Molossus</taxon>
    </lineage>
</organism>
<keyword evidence="2" id="KW-0812">Transmembrane</keyword>